<dbReference type="InterPro" id="IPR019180">
    <property type="entry name" value="Oxidoreductase-like_N"/>
</dbReference>
<evidence type="ECO:0000259" key="1">
    <source>
        <dbReference type="Pfam" id="PF09791"/>
    </source>
</evidence>
<dbReference type="EMBL" id="CP047650">
    <property type="protein sequence ID" value="QHI97080.1"/>
    <property type="molecule type" value="Genomic_DNA"/>
</dbReference>
<dbReference type="KEGG" id="xyk:GT347_03200"/>
<dbReference type="Pfam" id="PF09791">
    <property type="entry name" value="Oxidored-like"/>
    <property type="match status" value="1"/>
</dbReference>
<dbReference type="RefSeq" id="WP_160550598.1">
    <property type="nucleotide sequence ID" value="NZ_CP047650.1"/>
</dbReference>
<gene>
    <name evidence="2" type="ORF">GT347_03200</name>
</gene>
<accession>A0A857IZP6</accession>
<evidence type="ECO:0000313" key="3">
    <source>
        <dbReference type="Proteomes" id="UP000464787"/>
    </source>
</evidence>
<dbReference type="AlphaFoldDB" id="A0A857IZP6"/>
<name>A0A857IZP6_9BURK</name>
<keyword evidence="3" id="KW-1185">Reference proteome</keyword>
<evidence type="ECO:0000313" key="2">
    <source>
        <dbReference type="EMBL" id="QHI97080.1"/>
    </source>
</evidence>
<protein>
    <submittedName>
        <fullName evidence="2">Oxidoreductase</fullName>
    </submittedName>
</protein>
<proteinExistence type="predicted"/>
<dbReference type="Proteomes" id="UP000464787">
    <property type="component" value="Chromosome"/>
</dbReference>
<feature type="domain" description="Oxidoreductase-like" evidence="1">
    <location>
        <begin position="30"/>
        <end position="64"/>
    </location>
</feature>
<reference evidence="2 3" key="1">
    <citation type="submission" date="2020-01" db="EMBL/GenBank/DDBJ databases">
        <title>Genome sequencing of strain KACC 21265.</title>
        <authorList>
            <person name="Heo J."/>
            <person name="Kim S.-J."/>
            <person name="Kim J.-S."/>
            <person name="Hong S.-B."/>
            <person name="Kwon S.-W."/>
        </authorList>
    </citation>
    <scope>NUCLEOTIDE SEQUENCE [LARGE SCALE GENOMIC DNA]</scope>
    <source>
        <strain evidence="2 3">KACC 21265</strain>
    </source>
</reference>
<sequence length="70" mass="7727">MALIPLTDAASSRAIAQELLARLQTKGIVDFRPPPPEPTTCCGRGCNGCVWEGFFNAFVYWRDEALLLLD</sequence>
<organism evidence="2 3">
    <name type="scientific">Xylophilus rhododendri</name>
    <dbReference type="NCBI Taxonomy" id="2697032"/>
    <lineage>
        <taxon>Bacteria</taxon>
        <taxon>Pseudomonadati</taxon>
        <taxon>Pseudomonadota</taxon>
        <taxon>Betaproteobacteria</taxon>
        <taxon>Burkholderiales</taxon>
        <taxon>Xylophilus</taxon>
    </lineage>
</organism>